<dbReference type="InterPro" id="IPR005467">
    <property type="entry name" value="His_kinase_dom"/>
</dbReference>
<dbReference type="SMART" id="SM00388">
    <property type="entry name" value="HisKA"/>
    <property type="match status" value="1"/>
</dbReference>
<evidence type="ECO:0000256" key="11">
    <source>
        <dbReference type="ARBA" id="ARBA00022989"/>
    </source>
</evidence>
<evidence type="ECO:0000256" key="2">
    <source>
        <dbReference type="ARBA" id="ARBA00004651"/>
    </source>
</evidence>
<evidence type="ECO:0000256" key="5">
    <source>
        <dbReference type="ARBA" id="ARBA00022553"/>
    </source>
</evidence>
<sequence length="476" mass="51731">MKLAAKISISMVLLALLATLIVSLLSGIAIRNSFDNYIDKNLSYRLELYGELLTSYYQDNNNWTDVQSVFDTQSKGRGMSTGYGRMNQGLRGTGHRMGPGMGLMMGSNTGDFLLTDLNGKIIAASDSTYIGKQAPDSAVKYSLPLKVNGDPVGTLIMLSNQRGEWESEFVSSVTRATLWAAVVAVAIALIFGVIISRHLSSPIAMLTVAAKRLAGRELGYRAAVSTGDEIGELASSFNDMAESLERNEKLRRNLVADTAHELRTPLSILRGNLESMQEEVITVSPETIISMHDEVLRINRLVNELQEISLADAGELRLNRRQVRVEELVEKVAMLSASEARQKDISFSADIPAGLPDLDVDPDRIVQVLLNILANALRYTRPGGMITLSAVPGIDEIVFSVKDTGDGIEAGELANVFERYYRSDRSRSRSGGGAGLGLAIAKSLVEAHGGRIWAESKVNEGSSFSFTVPVYKRQPG</sequence>
<feature type="transmembrane region" description="Helical" evidence="14">
    <location>
        <begin position="176"/>
        <end position="195"/>
    </location>
</feature>
<keyword evidence="11 14" id="KW-1133">Transmembrane helix</keyword>
<gene>
    <name evidence="17" type="primary">baeS_1</name>
    <name evidence="17" type="ORF">Pmgp_01792</name>
</gene>
<evidence type="ECO:0000256" key="1">
    <source>
        <dbReference type="ARBA" id="ARBA00000085"/>
    </source>
</evidence>
<evidence type="ECO:0000256" key="6">
    <source>
        <dbReference type="ARBA" id="ARBA00022679"/>
    </source>
</evidence>
<evidence type="ECO:0000256" key="7">
    <source>
        <dbReference type="ARBA" id="ARBA00022692"/>
    </source>
</evidence>
<proteinExistence type="predicted"/>
<keyword evidence="18" id="KW-1185">Reference proteome</keyword>
<keyword evidence="13 14" id="KW-0472">Membrane</keyword>
<keyword evidence="9 17" id="KW-0418">Kinase</keyword>
<dbReference type="FunFam" id="3.30.565.10:FF:000006">
    <property type="entry name" value="Sensor histidine kinase WalK"/>
    <property type="match status" value="1"/>
</dbReference>
<evidence type="ECO:0000259" key="16">
    <source>
        <dbReference type="PROSITE" id="PS50885"/>
    </source>
</evidence>
<dbReference type="Pfam" id="PF00512">
    <property type="entry name" value="HisKA"/>
    <property type="match status" value="1"/>
</dbReference>
<dbReference type="EMBL" id="QFFZ01000016">
    <property type="protein sequence ID" value="TEB11257.1"/>
    <property type="molecule type" value="Genomic_DNA"/>
</dbReference>
<dbReference type="InterPro" id="IPR036890">
    <property type="entry name" value="HATPase_C_sf"/>
</dbReference>
<evidence type="ECO:0000256" key="12">
    <source>
        <dbReference type="ARBA" id="ARBA00023012"/>
    </source>
</evidence>
<accession>A0A4Y7RSL5</accession>
<dbReference type="PROSITE" id="PS50109">
    <property type="entry name" value="HIS_KIN"/>
    <property type="match status" value="1"/>
</dbReference>
<evidence type="ECO:0000313" key="18">
    <source>
        <dbReference type="Proteomes" id="UP000297597"/>
    </source>
</evidence>
<protein>
    <recommendedName>
        <fullName evidence="3">histidine kinase</fullName>
        <ecNumber evidence="3">2.7.13.3</ecNumber>
    </recommendedName>
</protein>
<keyword evidence="8" id="KW-0547">Nucleotide-binding</keyword>
<dbReference type="InterPro" id="IPR003660">
    <property type="entry name" value="HAMP_dom"/>
</dbReference>
<dbReference type="Gene3D" id="3.30.565.10">
    <property type="entry name" value="Histidine kinase-like ATPase, C-terminal domain"/>
    <property type="match status" value="1"/>
</dbReference>
<dbReference type="Pfam" id="PF02518">
    <property type="entry name" value="HATPase_c"/>
    <property type="match status" value="1"/>
</dbReference>
<dbReference type="SUPFAM" id="SSF55874">
    <property type="entry name" value="ATPase domain of HSP90 chaperone/DNA topoisomerase II/histidine kinase"/>
    <property type="match status" value="1"/>
</dbReference>
<organism evidence="17 18">
    <name type="scientific">Pelotomaculum propionicicum</name>
    <dbReference type="NCBI Taxonomy" id="258475"/>
    <lineage>
        <taxon>Bacteria</taxon>
        <taxon>Bacillati</taxon>
        <taxon>Bacillota</taxon>
        <taxon>Clostridia</taxon>
        <taxon>Eubacteriales</taxon>
        <taxon>Desulfotomaculaceae</taxon>
        <taxon>Pelotomaculum</taxon>
    </lineage>
</organism>
<dbReference type="SMART" id="SM00387">
    <property type="entry name" value="HATPase_c"/>
    <property type="match status" value="1"/>
</dbReference>
<evidence type="ECO:0000313" key="17">
    <source>
        <dbReference type="EMBL" id="TEB11257.1"/>
    </source>
</evidence>
<dbReference type="CDD" id="cd00082">
    <property type="entry name" value="HisKA"/>
    <property type="match status" value="1"/>
</dbReference>
<dbReference type="SUPFAM" id="SSF158472">
    <property type="entry name" value="HAMP domain-like"/>
    <property type="match status" value="1"/>
</dbReference>
<comment type="caution">
    <text evidence="17">The sequence shown here is derived from an EMBL/GenBank/DDBJ whole genome shotgun (WGS) entry which is preliminary data.</text>
</comment>
<dbReference type="PROSITE" id="PS50885">
    <property type="entry name" value="HAMP"/>
    <property type="match status" value="1"/>
</dbReference>
<reference evidence="17 18" key="1">
    <citation type="journal article" date="2018" name="Environ. Microbiol.">
        <title>Novel energy conservation strategies and behaviour of Pelotomaculum schinkii driving syntrophic propionate catabolism.</title>
        <authorList>
            <person name="Hidalgo-Ahumada C.A.P."/>
            <person name="Nobu M.K."/>
            <person name="Narihiro T."/>
            <person name="Tamaki H."/>
            <person name="Liu W.T."/>
            <person name="Kamagata Y."/>
            <person name="Stams A.J.M."/>
            <person name="Imachi H."/>
            <person name="Sousa D.Z."/>
        </authorList>
    </citation>
    <scope>NUCLEOTIDE SEQUENCE [LARGE SCALE GENOMIC DNA]</scope>
    <source>
        <strain evidence="17 18">MGP</strain>
    </source>
</reference>
<evidence type="ECO:0000256" key="8">
    <source>
        <dbReference type="ARBA" id="ARBA00022741"/>
    </source>
</evidence>
<dbReference type="CDD" id="cd06225">
    <property type="entry name" value="HAMP"/>
    <property type="match status" value="1"/>
</dbReference>
<dbReference type="GO" id="GO:0005886">
    <property type="term" value="C:plasma membrane"/>
    <property type="evidence" value="ECO:0007669"/>
    <property type="project" value="UniProtKB-SubCell"/>
</dbReference>
<evidence type="ECO:0000256" key="14">
    <source>
        <dbReference type="SAM" id="Phobius"/>
    </source>
</evidence>
<dbReference type="Gene3D" id="6.10.340.10">
    <property type="match status" value="1"/>
</dbReference>
<feature type="domain" description="Histidine kinase" evidence="15">
    <location>
        <begin position="257"/>
        <end position="472"/>
    </location>
</feature>
<evidence type="ECO:0000259" key="15">
    <source>
        <dbReference type="PROSITE" id="PS50109"/>
    </source>
</evidence>
<dbReference type="InterPro" id="IPR003594">
    <property type="entry name" value="HATPase_dom"/>
</dbReference>
<dbReference type="GO" id="GO:0005524">
    <property type="term" value="F:ATP binding"/>
    <property type="evidence" value="ECO:0007669"/>
    <property type="project" value="UniProtKB-KW"/>
</dbReference>
<evidence type="ECO:0000256" key="4">
    <source>
        <dbReference type="ARBA" id="ARBA00022475"/>
    </source>
</evidence>
<dbReference type="Gene3D" id="1.10.287.130">
    <property type="match status" value="1"/>
</dbReference>
<evidence type="ECO:0000256" key="9">
    <source>
        <dbReference type="ARBA" id="ARBA00022777"/>
    </source>
</evidence>
<comment type="catalytic activity">
    <reaction evidence="1">
        <text>ATP + protein L-histidine = ADP + protein N-phospho-L-histidine.</text>
        <dbReference type="EC" id="2.7.13.3"/>
    </reaction>
</comment>
<name>A0A4Y7RSL5_9FIRM</name>
<keyword evidence="5" id="KW-0597">Phosphoprotein</keyword>
<dbReference type="GO" id="GO:0000155">
    <property type="term" value="F:phosphorelay sensor kinase activity"/>
    <property type="evidence" value="ECO:0007669"/>
    <property type="project" value="InterPro"/>
</dbReference>
<keyword evidence="12" id="KW-0902">Two-component regulatory system</keyword>
<dbReference type="Pfam" id="PF00672">
    <property type="entry name" value="HAMP"/>
    <property type="match status" value="1"/>
</dbReference>
<dbReference type="InterPro" id="IPR050398">
    <property type="entry name" value="HssS/ArlS-like"/>
</dbReference>
<dbReference type="SMART" id="SM00304">
    <property type="entry name" value="HAMP"/>
    <property type="match status" value="1"/>
</dbReference>
<dbReference type="InterPro" id="IPR036097">
    <property type="entry name" value="HisK_dim/P_sf"/>
</dbReference>
<dbReference type="SUPFAM" id="SSF47384">
    <property type="entry name" value="Homodimeric domain of signal transducing histidine kinase"/>
    <property type="match status" value="1"/>
</dbReference>
<dbReference type="InterPro" id="IPR003661">
    <property type="entry name" value="HisK_dim/P_dom"/>
</dbReference>
<evidence type="ECO:0000256" key="10">
    <source>
        <dbReference type="ARBA" id="ARBA00022840"/>
    </source>
</evidence>
<dbReference type="RefSeq" id="WP_153189199.1">
    <property type="nucleotide sequence ID" value="NZ_QFFZ01000016.1"/>
</dbReference>
<evidence type="ECO:0000256" key="3">
    <source>
        <dbReference type="ARBA" id="ARBA00012438"/>
    </source>
</evidence>
<dbReference type="Proteomes" id="UP000297597">
    <property type="component" value="Unassembled WGS sequence"/>
</dbReference>
<dbReference type="EC" id="2.7.13.3" evidence="3"/>
<keyword evidence="4" id="KW-1003">Cell membrane</keyword>
<keyword evidence="7 14" id="KW-0812">Transmembrane</keyword>
<evidence type="ECO:0000256" key="13">
    <source>
        <dbReference type="ARBA" id="ARBA00023136"/>
    </source>
</evidence>
<dbReference type="InterPro" id="IPR004358">
    <property type="entry name" value="Sig_transdc_His_kin-like_C"/>
</dbReference>
<dbReference type="PANTHER" id="PTHR45528">
    <property type="entry name" value="SENSOR HISTIDINE KINASE CPXA"/>
    <property type="match status" value="1"/>
</dbReference>
<dbReference type="AlphaFoldDB" id="A0A4Y7RSL5"/>
<dbReference type="CDD" id="cd00075">
    <property type="entry name" value="HATPase"/>
    <property type="match status" value="1"/>
</dbReference>
<keyword evidence="10" id="KW-0067">ATP-binding</keyword>
<comment type="subcellular location">
    <subcellularLocation>
        <location evidence="2">Cell membrane</location>
        <topology evidence="2">Multi-pass membrane protein</topology>
    </subcellularLocation>
</comment>
<dbReference type="PANTHER" id="PTHR45528:SF1">
    <property type="entry name" value="SENSOR HISTIDINE KINASE CPXA"/>
    <property type="match status" value="1"/>
</dbReference>
<feature type="domain" description="HAMP" evidence="16">
    <location>
        <begin position="197"/>
        <end position="249"/>
    </location>
</feature>
<keyword evidence="6 17" id="KW-0808">Transferase</keyword>
<dbReference type="PRINTS" id="PR00344">
    <property type="entry name" value="BCTRLSENSOR"/>
</dbReference>
<dbReference type="OrthoDB" id="9813151at2"/>